<dbReference type="EMBL" id="BMAO01016262">
    <property type="protein sequence ID" value="GFR07345.1"/>
    <property type="molecule type" value="Genomic_DNA"/>
</dbReference>
<gene>
    <name evidence="1" type="ORF">TNCT_43011</name>
</gene>
<dbReference type="Proteomes" id="UP000887116">
    <property type="component" value="Unassembled WGS sequence"/>
</dbReference>
<comment type="caution">
    <text evidence="1">The sequence shown here is derived from an EMBL/GenBank/DDBJ whole genome shotgun (WGS) entry which is preliminary data.</text>
</comment>
<sequence length="138" mass="15871">MSKNLRRSKPFCEFCNRVFVVETCYYRRHSETFYQRPRRCRPLRLFRRAVEKSEIPVAEMGNPFQREINVDTRRSKTPGELFKKFSVLTGDAYASTDFPTPVAGCSPSAAAKVMKGALFGGEEPFCLMRRYVNGAEPK</sequence>
<organism evidence="1 2">
    <name type="scientific">Trichonephila clavata</name>
    <name type="common">Joro spider</name>
    <name type="synonym">Nephila clavata</name>
    <dbReference type="NCBI Taxonomy" id="2740835"/>
    <lineage>
        <taxon>Eukaryota</taxon>
        <taxon>Metazoa</taxon>
        <taxon>Ecdysozoa</taxon>
        <taxon>Arthropoda</taxon>
        <taxon>Chelicerata</taxon>
        <taxon>Arachnida</taxon>
        <taxon>Araneae</taxon>
        <taxon>Araneomorphae</taxon>
        <taxon>Entelegynae</taxon>
        <taxon>Araneoidea</taxon>
        <taxon>Nephilidae</taxon>
        <taxon>Trichonephila</taxon>
    </lineage>
</organism>
<proteinExistence type="predicted"/>
<accession>A0A8X6LEZ3</accession>
<reference evidence="1" key="1">
    <citation type="submission" date="2020-07" db="EMBL/GenBank/DDBJ databases">
        <title>Multicomponent nature underlies the extraordinary mechanical properties of spider dragline silk.</title>
        <authorList>
            <person name="Kono N."/>
            <person name="Nakamura H."/>
            <person name="Mori M."/>
            <person name="Yoshida Y."/>
            <person name="Ohtoshi R."/>
            <person name="Malay A.D."/>
            <person name="Moran D.A.P."/>
            <person name="Tomita M."/>
            <person name="Numata K."/>
            <person name="Arakawa K."/>
        </authorList>
    </citation>
    <scope>NUCLEOTIDE SEQUENCE</scope>
</reference>
<protein>
    <submittedName>
        <fullName evidence="1">Uncharacterized protein</fullName>
    </submittedName>
</protein>
<keyword evidence="2" id="KW-1185">Reference proteome</keyword>
<dbReference type="AlphaFoldDB" id="A0A8X6LEZ3"/>
<name>A0A8X6LEZ3_TRICU</name>
<evidence type="ECO:0000313" key="2">
    <source>
        <dbReference type="Proteomes" id="UP000887116"/>
    </source>
</evidence>
<evidence type="ECO:0000313" key="1">
    <source>
        <dbReference type="EMBL" id="GFR07345.1"/>
    </source>
</evidence>